<evidence type="ECO:0000256" key="11">
    <source>
        <dbReference type="ARBA" id="ARBA00031088"/>
    </source>
</evidence>
<dbReference type="PROSITE" id="PS51686">
    <property type="entry name" value="SAM_MT_RSMB_NOP"/>
    <property type="match status" value="1"/>
</dbReference>
<evidence type="ECO:0000256" key="10">
    <source>
        <dbReference type="ARBA" id="ARBA00030399"/>
    </source>
</evidence>
<keyword evidence="9 13" id="KW-0694">RNA-binding</keyword>
<dbReference type="Gene3D" id="3.40.50.150">
    <property type="entry name" value="Vaccinia Virus protein VP39"/>
    <property type="match status" value="1"/>
</dbReference>
<dbReference type="AlphaFoldDB" id="A0A7G9STJ3"/>
<dbReference type="Proteomes" id="UP000515804">
    <property type="component" value="Chromosome"/>
</dbReference>
<dbReference type="PRINTS" id="PR02008">
    <property type="entry name" value="RCMTFAMILY"/>
</dbReference>
<feature type="active site" description="Nucleophile" evidence="13">
    <location>
        <position position="369"/>
    </location>
</feature>
<comment type="catalytic activity">
    <reaction evidence="12">
        <text>cytidine(967) in 16S rRNA + S-adenosyl-L-methionine = 5-methylcytidine(967) in 16S rRNA + S-adenosyl-L-homocysteine + H(+)</text>
        <dbReference type="Rhea" id="RHEA:42748"/>
        <dbReference type="Rhea" id="RHEA-COMP:10219"/>
        <dbReference type="Rhea" id="RHEA-COMP:10220"/>
        <dbReference type="ChEBI" id="CHEBI:15378"/>
        <dbReference type="ChEBI" id="CHEBI:57856"/>
        <dbReference type="ChEBI" id="CHEBI:59789"/>
        <dbReference type="ChEBI" id="CHEBI:74483"/>
        <dbReference type="ChEBI" id="CHEBI:82748"/>
        <dbReference type="EC" id="2.1.1.176"/>
    </reaction>
</comment>
<organism evidence="15 16">
    <name type="scientific">Thermomonas carbonis</name>
    <dbReference type="NCBI Taxonomy" id="1463158"/>
    <lineage>
        <taxon>Bacteria</taxon>
        <taxon>Pseudomonadati</taxon>
        <taxon>Pseudomonadota</taxon>
        <taxon>Gammaproteobacteria</taxon>
        <taxon>Lysobacterales</taxon>
        <taxon>Lysobacteraceae</taxon>
        <taxon>Thermomonas</taxon>
    </lineage>
</organism>
<dbReference type="GO" id="GO:0070475">
    <property type="term" value="P:rRNA base methylation"/>
    <property type="evidence" value="ECO:0007669"/>
    <property type="project" value="TreeGrafter"/>
</dbReference>
<dbReference type="EMBL" id="CP060719">
    <property type="protein sequence ID" value="QNN71168.1"/>
    <property type="molecule type" value="Genomic_DNA"/>
</dbReference>
<evidence type="ECO:0000313" key="16">
    <source>
        <dbReference type="Proteomes" id="UP000515804"/>
    </source>
</evidence>
<dbReference type="NCBIfam" id="NF008149">
    <property type="entry name" value="PRK10901.1"/>
    <property type="match status" value="1"/>
</dbReference>
<dbReference type="SUPFAM" id="SSF48013">
    <property type="entry name" value="NusB-like"/>
    <property type="match status" value="1"/>
</dbReference>
<dbReference type="SUPFAM" id="SSF53335">
    <property type="entry name" value="S-adenosyl-L-methionine-dependent methyltransferases"/>
    <property type="match status" value="1"/>
</dbReference>
<dbReference type="FunFam" id="3.40.50.150:FF:000022">
    <property type="entry name" value="Ribosomal RNA small subunit methyltransferase B"/>
    <property type="match status" value="1"/>
</dbReference>
<dbReference type="PANTHER" id="PTHR22807">
    <property type="entry name" value="NOP2 YEAST -RELATED NOL1/NOP2/FMU SUN DOMAIN-CONTAINING"/>
    <property type="match status" value="1"/>
</dbReference>
<evidence type="ECO:0000313" key="15">
    <source>
        <dbReference type="EMBL" id="QNN71168.1"/>
    </source>
</evidence>
<dbReference type="RefSeq" id="WP_187553683.1">
    <property type="nucleotide sequence ID" value="NZ_BMZL01000002.1"/>
</dbReference>
<dbReference type="InterPro" id="IPR023267">
    <property type="entry name" value="RCMT"/>
</dbReference>
<dbReference type="GO" id="GO:0006355">
    <property type="term" value="P:regulation of DNA-templated transcription"/>
    <property type="evidence" value="ECO:0007669"/>
    <property type="project" value="InterPro"/>
</dbReference>
<keyword evidence="6 13" id="KW-0489">Methyltransferase</keyword>
<feature type="binding site" evidence="13">
    <location>
        <position position="297"/>
    </location>
    <ligand>
        <name>S-adenosyl-L-methionine</name>
        <dbReference type="ChEBI" id="CHEBI:59789"/>
    </ligand>
</feature>
<dbReference type="Pfam" id="PF01029">
    <property type="entry name" value="NusB"/>
    <property type="match status" value="1"/>
</dbReference>
<dbReference type="PANTHER" id="PTHR22807:SF61">
    <property type="entry name" value="NOL1_NOP2_SUN FAMILY PROTEIN _ ANTITERMINATION NUSB DOMAIN-CONTAINING PROTEIN"/>
    <property type="match status" value="1"/>
</dbReference>
<evidence type="ECO:0000259" key="14">
    <source>
        <dbReference type="PROSITE" id="PS51686"/>
    </source>
</evidence>
<dbReference type="Pfam" id="PF22458">
    <property type="entry name" value="RsmF-B_ferredox"/>
    <property type="match status" value="1"/>
</dbReference>
<feature type="binding site" evidence="13">
    <location>
        <position position="271"/>
    </location>
    <ligand>
        <name>S-adenosyl-L-methionine</name>
        <dbReference type="ChEBI" id="CHEBI:59789"/>
    </ligand>
</feature>
<feature type="binding site" evidence="13">
    <location>
        <begin position="248"/>
        <end position="254"/>
    </location>
    <ligand>
        <name>S-adenosyl-L-methionine</name>
        <dbReference type="ChEBI" id="CHEBI:59789"/>
    </ligand>
</feature>
<dbReference type="EC" id="2.1.1.176" evidence="3"/>
<dbReference type="GO" id="GO:0009383">
    <property type="term" value="F:rRNA (cytosine-C5-)-methyltransferase activity"/>
    <property type="evidence" value="ECO:0007669"/>
    <property type="project" value="TreeGrafter"/>
</dbReference>
<dbReference type="InterPro" id="IPR054728">
    <property type="entry name" value="RsmB-like_ferredoxin"/>
</dbReference>
<evidence type="ECO:0000256" key="12">
    <source>
        <dbReference type="ARBA" id="ARBA00047283"/>
    </source>
</evidence>
<sequence length="427" mass="45671">MSAGVNARVSAARVLDVVLHRGRSLKATLAAALPALEDPRDRALVEAIVMCALRQRARFDAALAQWVAKPLEARDHELRALLHAGFAQLEIGLPAHAAVAASVDAARALGRPHQAGLVNAVLRRAQREGLPQAGNEAAWPAWLARRIRDDWPGQDQAIFAASAQEAPMWLRVNRRLQSRDAYAERLQEAGIAAQTLPALADALRLDTALPVHALPGFDTGAASVQDAAAQVVADALAPPPGARVLDACAAPGGKAAHLAERDPSLRITALDVDARRVRRMQETFARLGLAIDARTADALRPEAWWDGVAYDAILVDAPCSATGIVRRQPDILLHRREADIDALVETQAKLLDAAWPLLASGGTLLYATCSILRAENAAQVESLLARTPAAVLEPLDAAFGRDTGFGHQRLPGEEGMDGFFYARLRKS</sequence>
<protein>
    <recommendedName>
        <fullName evidence="3">16S rRNA (cytosine(967)-C(5))-methyltransferase</fullName>
        <ecNumber evidence="3">2.1.1.176</ecNumber>
    </recommendedName>
    <alternativeName>
        <fullName evidence="10">16S rRNA m5C967 methyltransferase</fullName>
    </alternativeName>
    <alternativeName>
        <fullName evidence="11">rRNA (cytosine-C(5)-)-methyltransferase RsmB</fullName>
    </alternativeName>
</protein>
<keyword evidence="4" id="KW-0963">Cytoplasm</keyword>
<feature type="binding site" evidence="13">
    <location>
        <position position="316"/>
    </location>
    <ligand>
        <name>S-adenosyl-L-methionine</name>
        <dbReference type="ChEBI" id="CHEBI:59789"/>
    </ligand>
</feature>
<evidence type="ECO:0000256" key="9">
    <source>
        <dbReference type="ARBA" id="ARBA00022884"/>
    </source>
</evidence>
<dbReference type="Gene3D" id="3.30.70.1170">
    <property type="entry name" value="Sun protein, domain 3"/>
    <property type="match status" value="1"/>
</dbReference>
<evidence type="ECO:0000256" key="5">
    <source>
        <dbReference type="ARBA" id="ARBA00022552"/>
    </source>
</evidence>
<proteinExistence type="inferred from homology"/>
<keyword evidence="7 13" id="KW-0808">Transferase</keyword>
<evidence type="ECO:0000256" key="13">
    <source>
        <dbReference type="PROSITE-ProRule" id="PRU01023"/>
    </source>
</evidence>
<keyword evidence="16" id="KW-1185">Reference proteome</keyword>
<dbReference type="KEGG" id="tcn:H9L16_06285"/>
<keyword evidence="5" id="KW-0698">rRNA processing</keyword>
<name>A0A7G9STJ3_9GAMM</name>
<dbReference type="InterPro" id="IPR004573">
    <property type="entry name" value="rRNA_ssu_MeTfrase_B"/>
</dbReference>
<dbReference type="GO" id="GO:0003723">
    <property type="term" value="F:RNA binding"/>
    <property type="evidence" value="ECO:0007669"/>
    <property type="project" value="UniProtKB-UniRule"/>
</dbReference>
<dbReference type="GO" id="GO:0005829">
    <property type="term" value="C:cytosol"/>
    <property type="evidence" value="ECO:0007669"/>
    <property type="project" value="TreeGrafter"/>
</dbReference>
<accession>A0A7G9STJ3</accession>
<dbReference type="InterPro" id="IPR049560">
    <property type="entry name" value="MeTrfase_RsmB-F_NOP2_cat"/>
</dbReference>
<evidence type="ECO:0000256" key="6">
    <source>
        <dbReference type="ARBA" id="ARBA00022603"/>
    </source>
</evidence>
<evidence type="ECO:0000256" key="7">
    <source>
        <dbReference type="ARBA" id="ARBA00022679"/>
    </source>
</evidence>
<keyword evidence="8 13" id="KW-0949">S-adenosyl-L-methionine</keyword>
<evidence type="ECO:0000256" key="3">
    <source>
        <dbReference type="ARBA" id="ARBA00012140"/>
    </source>
</evidence>
<dbReference type="Gene3D" id="1.10.940.10">
    <property type="entry name" value="NusB-like"/>
    <property type="match status" value="1"/>
</dbReference>
<reference evidence="15 16" key="1">
    <citation type="submission" date="2020-08" db="EMBL/GenBank/DDBJ databases">
        <title>Genome sequence of Thermomonas carbonis KCTC 42013T.</title>
        <authorList>
            <person name="Hyun D.-W."/>
            <person name="Bae J.-W."/>
        </authorList>
    </citation>
    <scope>NUCLEOTIDE SEQUENCE [LARGE SCALE GENOMIC DNA]</scope>
    <source>
        <strain evidence="15 16">KCTC 42013</strain>
    </source>
</reference>
<dbReference type="InterPro" id="IPR035926">
    <property type="entry name" value="NusB-like_sf"/>
</dbReference>
<evidence type="ECO:0000256" key="2">
    <source>
        <dbReference type="ARBA" id="ARBA00004496"/>
    </source>
</evidence>
<dbReference type="FunFam" id="3.30.70.1170:FF:000002">
    <property type="entry name" value="Ribosomal RNA small subunit methyltransferase B"/>
    <property type="match status" value="1"/>
</dbReference>
<comment type="function">
    <text evidence="1">Specifically methylates the cytosine at position 967 (m5C967) of 16S rRNA.</text>
</comment>
<feature type="domain" description="SAM-dependent MTase RsmB/NOP-type" evidence="14">
    <location>
        <begin position="158"/>
        <end position="427"/>
    </location>
</feature>
<evidence type="ECO:0000256" key="4">
    <source>
        <dbReference type="ARBA" id="ARBA00022490"/>
    </source>
</evidence>
<comment type="subcellular location">
    <subcellularLocation>
        <location evidence="2">Cytoplasm</location>
    </subcellularLocation>
</comment>
<comment type="similarity">
    <text evidence="13">Belongs to the class I-like SAM-binding methyltransferase superfamily. RsmB/NOP family.</text>
</comment>
<evidence type="ECO:0000256" key="1">
    <source>
        <dbReference type="ARBA" id="ARBA00002724"/>
    </source>
</evidence>
<dbReference type="CDD" id="cd02440">
    <property type="entry name" value="AdoMet_MTases"/>
    <property type="match status" value="1"/>
</dbReference>
<dbReference type="InterPro" id="IPR001678">
    <property type="entry name" value="MeTrfase_RsmB-F_NOP2_dom"/>
</dbReference>
<evidence type="ECO:0000256" key="8">
    <source>
        <dbReference type="ARBA" id="ARBA00022691"/>
    </source>
</evidence>
<dbReference type="InterPro" id="IPR029063">
    <property type="entry name" value="SAM-dependent_MTases_sf"/>
</dbReference>
<dbReference type="NCBIfam" id="TIGR00563">
    <property type="entry name" value="rsmB"/>
    <property type="match status" value="1"/>
</dbReference>
<dbReference type="Pfam" id="PF01189">
    <property type="entry name" value="Methyltr_RsmB-F"/>
    <property type="match status" value="1"/>
</dbReference>
<gene>
    <name evidence="15" type="primary">rsmB</name>
    <name evidence="15" type="ORF">H9L16_06285</name>
</gene>
<dbReference type="InterPro" id="IPR006027">
    <property type="entry name" value="NusB_RsmB_TIM44"/>
</dbReference>